<proteinExistence type="predicted"/>
<dbReference type="AlphaFoldDB" id="A0A414ZRG4"/>
<organism evidence="1 2">
    <name type="scientific">Agathobacter rectalis</name>
    <dbReference type="NCBI Taxonomy" id="39491"/>
    <lineage>
        <taxon>Bacteria</taxon>
        <taxon>Bacillati</taxon>
        <taxon>Bacillota</taxon>
        <taxon>Clostridia</taxon>
        <taxon>Lachnospirales</taxon>
        <taxon>Lachnospiraceae</taxon>
        <taxon>Agathobacter</taxon>
    </lineage>
</organism>
<reference evidence="1 2" key="1">
    <citation type="submission" date="2018-08" db="EMBL/GenBank/DDBJ databases">
        <title>A genome reference for cultivated species of the human gut microbiota.</title>
        <authorList>
            <person name="Zou Y."/>
            <person name="Xue W."/>
            <person name="Luo G."/>
        </authorList>
    </citation>
    <scope>NUCLEOTIDE SEQUENCE [LARGE SCALE GENOMIC DNA]</scope>
    <source>
        <strain evidence="1 2">AM16-11</strain>
    </source>
</reference>
<gene>
    <name evidence="1" type="ORF">DW172_04005</name>
</gene>
<protein>
    <submittedName>
        <fullName evidence="1">Uncharacterized protein</fullName>
    </submittedName>
</protein>
<dbReference type="RefSeq" id="WP_118257328.1">
    <property type="nucleotide sequence ID" value="NZ_QRKN01000001.1"/>
</dbReference>
<evidence type="ECO:0000313" key="2">
    <source>
        <dbReference type="Proteomes" id="UP000285865"/>
    </source>
</evidence>
<sequence length="191" mass="21406">MSILSGYKKVKNYIETGSGKKLLSRWTSSNTVEFNDGKTAQTKVGAIKGITTSTSATETGYAADATTVAALNQSLGKLSNKQDWKEIGTFGDVNEHVLSNIKSYRELRVNFMLYYSGSSYITRDYVFPVSESNNLEFLFLDGNYYDSNNYTSWCIVYNTAKNSIQNRASWLRSVVLGKDATCQCVYRVYGR</sequence>
<comment type="caution">
    <text evidence="1">The sequence shown here is derived from an EMBL/GenBank/DDBJ whole genome shotgun (WGS) entry which is preliminary data.</text>
</comment>
<evidence type="ECO:0000313" key="1">
    <source>
        <dbReference type="EMBL" id="RHI25852.1"/>
    </source>
</evidence>
<name>A0A414ZRG4_9FIRM</name>
<dbReference type="Proteomes" id="UP000285865">
    <property type="component" value="Unassembled WGS sequence"/>
</dbReference>
<accession>A0A414ZRG4</accession>
<dbReference type="EMBL" id="QRKN01000001">
    <property type="protein sequence ID" value="RHI25852.1"/>
    <property type="molecule type" value="Genomic_DNA"/>
</dbReference>